<evidence type="ECO:0000259" key="1">
    <source>
        <dbReference type="Pfam" id="PF07727"/>
    </source>
</evidence>
<evidence type="ECO:0000313" key="2">
    <source>
        <dbReference type="EMBL" id="MBW0542142.1"/>
    </source>
</evidence>
<protein>
    <recommendedName>
        <fullName evidence="1">Reverse transcriptase Ty1/copia-type domain-containing protein</fullName>
    </recommendedName>
</protein>
<organism evidence="2 3">
    <name type="scientific">Austropuccinia psidii MF-1</name>
    <dbReference type="NCBI Taxonomy" id="1389203"/>
    <lineage>
        <taxon>Eukaryota</taxon>
        <taxon>Fungi</taxon>
        <taxon>Dikarya</taxon>
        <taxon>Basidiomycota</taxon>
        <taxon>Pucciniomycotina</taxon>
        <taxon>Pucciniomycetes</taxon>
        <taxon>Pucciniales</taxon>
        <taxon>Sphaerophragmiaceae</taxon>
        <taxon>Austropuccinia</taxon>
    </lineage>
</organism>
<sequence length="136" mass="15163">MNQPKYTVLKLKKALYGTKQATQCWWLHLKGILQQIGFKSSGKDQSTYFYNSSKGQAMLWIDVDNGALAGLCASIIDFISSKLDQHLQIKWDKEISSLVGLSIKRTDTGFNINQTALIDKLTNLLASRITANSPLP</sequence>
<comment type="caution">
    <text evidence="2">The sequence shown here is derived from an EMBL/GenBank/DDBJ whole genome shotgun (WGS) entry which is preliminary data.</text>
</comment>
<keyword evidence="3" id="KW-1185">Reference proteome</keyword>
<accession>A0A9Q3IIP6</accession>
<name>A0A9Q3IIP6_9BASI</name>
<dbReference type="Pfam" id="PF07727">
    <property type="entry name" value="RVT_2"/>
    <property type="match status" value="1"/>
</dbReference>
<gene>
    <name evidence="2" type="ORF">O181_081857</name>
</gene>
<reference evidence="2" key="1">
    <citation type="submission" date="2021-03" db="EMBL/GenBank/DDBJ databases">
        <title>Draft genome sequence of rust myrtle Austropuccinia psidii MF-1, a brazilian biotype.</title>
        <authorList>
            <person name="Quecine M.C."/>
            <person name="Pachon D.M.R."/>
            <person name="Bonatelli M.L."/>
            <person name="Correr F.H."/>
            <person name="Franceschini L.M."/>
            <person name="Leite T.F."/>
            <person name="Margarido G.R.A."/>
            <person name="Almeida C.A."/>
            <person name="Ferrarezi J.A."/>
            <person name="Labate C.A."/>
        </authorList>
    </citation>
    <scope>NUCLEOTIDE SEQUENCE</scope>
    <source>
        <strain evidence="2">MF-1</strain>
    </source>
</reference>
<dbReference type="InterPro" id="IPR013103">
    <property type="entry name" value="RVT_2"/>
</dbReference>
<feature type="domain" description="Reverse transcriptase Ty1/copia-type" evidence="1">
    <location>
        <begin position="7"/>
        <end position="122"/>
    </location>
</feature>
<evidence type="ECO:0000313" key="3">
    <source>
        <dbReference type="Proteomes" id="UP000765509"/>
    </source>
</evidence>
<dbReference type="AlphaFoldDB" id="A0A9Q3IIP6"/>
<dbReference type="EMBL" id="AVOT02046850">
    <property type="protein sequence ID" value="MBW0542142.1"/>
    <property type="molecule type" value="Genomic_DNA"/>
</dbReference>
<proteinExistence type="predicted"/>
<dbReference type="OrthoDB" id="7691805at2759"/>
<dbReference type="Proteomes" id="UP000765509">
    <property type="component" value="Unassembled WGS sequence"/>
</dbReference>